<evidence type="ECO:0000256" key="4">
    <source>
        <dbReference type="ARBA" id="ARBA00023136"/>
    </source>
</evidence>
<sequence length="464" mass="52196">MKGNKKKKKKYHFTNDLYVLLVILHLFVGVGIFYIPLFSKLYFTIVCFYFIGKVILSPTRSKTMWVLFGCAYIAAAESLFRMTGGGLFYEFSKYYIILLVLIGMFFTGVSNKSYPYFIYFILLVPSVLVASTTLGYDLNFRKSIAFVLSGPVCLGASALYCYDKKLTQEQLLQILACMTFPVLSMMVYLFLYNPSIKEVLNDTGSNFAASGGFGPNQVSTLLGLGMVALTVRFFFKSPSVFLKVFNLILLALVSFRALVTFSRGGVITAAMMVVGFLVVLYGRSNFKRRQHIKGSLILLCIGVAITWIVSANQTDGLIENRYTNKDATGREKEDLSTGRLGLFEQEFEGFLRHPFLGVGASGMKQIRLEEEGEIIASHNEVSRLLSEHGMFGVIILCLLIVTPLAFRTRHQGNMLFYSFLIFWFATINHSAMRIAAPGFIYGLSLLHITHEKKRPVSRKQLIEQ</sequence>
<keyword evidence="4 5" id="KW-0472">Membrane</keyword>
<dbReference type="InterPro" id="IPR051533">
    <property type="entry name" value="WaaL-like"/>
</dbReference>
<dbReference type="GO" id="GO:0016020">
    <property type="term" value="C:membrane"/>
    <property type="evidence" value="ECO:0007669"/>
    <property type="project" value="UniProtKB-SubCell"/>
</dbReference>
<keyword evidence="3 5" id="KW-1133">Transmembrane helix</keyword>
<evidence type="ECO:0000256" key="2">
    <source>
        <dbReference type="ARBA" id="ARBA00022692"/>
    </source>
</evidence>
<dbReference type="GO" id="GO:0016874">
    <property type="term" value="F:ligase activity"/>
    <property type="evidence" value="ECO:0007669"/>
    <property type="project" value="UniProtKB-KW"/>
</dbReference>
<feature type="transmembrane region" description="Helical" evidence="5">
    <location>
        <begin position="63"/>
        <end position="80"/>
    </location>
</feature>
<dbReference type="KEGG" id="fop:FNB79_09430"/>
<dbReference type="EMBL" id="CP041637">
    <property type="protein sequence ID" value="QDO94189.1"/>
    <property type="molecule type" value="Genomic_DNA"/>
</dbReference>
<feature type="transmembrane region" description="Helical" evidence="5">
    <location>
        <begin position="294"/>
        <end position="311"/>
    </location>
</feature>
<proteinExistence type="predicted"/>
<feature type="domain" description="O-antigen ligase-related" evidence="6">
    <location>
        <begin position="249"/>
        <end position="396"/>
    </location>
</feature>
<reference evidence="7 8" key="1">
    <citation type="submission" date="2019-07" db="EMBL/GenBank/DDBJ databases">
        <title>Genome sequencing for Formosa sp. PS13.</title>
        <authorList>
            <person name="Park S.-J."/>
        </authorList>
    </citation>
    <scope>NUCLEOTIDE SEQUENCE [LARGE SCALE GENOMIC DNA]</scope>
    <source>
        <strain evidence="7 8">PS13</strain>
    </source>
</reference>
<feature type="transmembrane region" description="Helical" evidence="5">
    <location>
        <begin position="92"/>
        <end position="109"/>
    </location>
</feature>
<dbReference type="InterPro" id="IPR007016">
    <property type="entry name" value="O-antigen_ligase-rel_domated"/>
</dbReference>
<keyword evidence="7" id="KW-0436">Ligase</keyword>
<dbReference type="Proteomes" id="UP000319209">
    <property type="component" value="Chromosome"/>
</dbReference>
<gene>
    <name evidence="7" type="ORF">FNB79_09430</name>
</gene>
<comment type="subcellular location">
    <subcellularLocation>
        <location evidence="1">Membrane</location>
        <topology evidence="1">Multi-pass membrane protein</topology>
    </subcellularLocation>
</comment>
<dbReference type="AlphaFoldDB" id="A0A516GRP9"/>
<dbReference type="Pfam" id="PF04932">
    <property type="entry name" value="Wzy_C"/>
    <property type="match status" value="1"/>
</dbReference>
<feature type="transmembrane region" description="Helical" evidence="5">
    <location>
        <begin position="12"/>
        <end position="35"/>
    </location>
</feature>
<dbReference type="OrthoDB" id="1118890at2"/>
<feature type="transmembrane region" description="Helical" evidence="5">
    <location>
        <begin position="144"/>
        <end position="162"/>
    </location>
</feature>
<keyword evidence="2 5" id="KW-0812">Transmembrane</keyword>
<evidence type="ECO:0000313" key="8">
    <source>
        <dbReference type="Proteomes" id="UP000319209"/>
    </source>
</evidence>
<feature type="transmembrane region" description="Helical" evidence="5">
    <location>
        <begin position="116"/>
        <end position="138"/>
    </location>
</feature>
<evidence type="ECO:0000259" key="6">
    <source>
        <dbReference type="Pfam" id="PF04932"/>
    </source>
</evidence>
<protein>
    <submittedName>
        <fullName evidence="7">O-antigen ligase family protein</fullName>
    </submittedName>
</protein>
<evidence type="ECO:0000256" key="5">
    <source>
        <dbReference type="SAM" id="Phobius"/>
    </source>
</evidence>
<dbReference type="RefSeq" id="WP_143381076.1">
    <property type="nucleotide sequence ID" value="NZ_CP041637.1"/>
</dbReference>
<feature type="transmembrane region" description="Helical" evidence="5">
    <location>
        <begin position="213"/>
        <end position="235"/>
    </location>
</feature>
<evidence type="ECO:0000256" key="3">
    <source>
        <dbReference type="ARBA" id="ARBA00022989"/>
    </source>
</evidence>
<organism evidence="7 8">
    <name type="scientific">Formosa sediminum</name>
    <dbReference type="NCBI Taxonomy" id="2594004"/>
    <lineage>
        <taxon>Bacteria</taxon>
        <taxon>Pseudomonadati</taxon>
        <taxon>Bacteroidota</taxon>
        <taxon>Flavobacteriia</taxon>
        <taxon>Flavobacteriales</taxon>
        <taxon>Flavobacteriaceae</taxon>
        <taxon>Formosa</taxon>
    </lineage>
</organism>
<dbReference type="PANTHER" id="PTHR37422">
    <property type="entry name" value="TEICHURONIC ACID BIOSYNTHESIS PROTEIN TUAE"/>
    <property type="match status" value="1"/>
</dbReference>
<feature type="transmembrane region" description="Helical" evidence="5">
    <location>
        <begin position="174"/>
        <end position="193"/>
    </location>
</feature>
<feature type="transmembrane region" description="Helical" evidence="5">
    <location>
        <begin position="265"/>
        <end position="282"/>
    </location>
</feature>
<feature type="transmembrane region" description="Helical" evidence="5">
    <location>
        <begin position="388"/>
        <end position="406"/>
    </location>
</feature>
<name>A0A516GRP9_9FLAO</name>
<keyword evidence="8" id="KW-1185">Reference proteome</keyword>
<accession>A0A516GRP9</accession>
<dbReference type="PANTHER" id="PTHR37422:SF13">
    <property type="entry name" value="LIPOPOLYSACCHARIDE BIOSYNTHESIS PROTEIN PA4999-RELATED"/>
    <property type="match status" value="1"/>
</dbReference>
<evidence type="ECO:0000256" key="1">
    <source>
        <dbReference type="ARBA" id="ARBA00004141"/>
    </source>
</evidence>
<evidence type="ECO:0000313" key="7">
    <source>
        <dbReference type="EMBL" id="QDO94189.1"/>
    </source>
</evidence>
<feature type="transmembrane region" description="Helical" evidence="5">
    <location>
        <begin position="415"/>
        <end position="436"/>
    </location>
</feature>